<dbReference type="InterPro" id="IPR003029">
    <property type="entry name" value="S1_domain"/>
</dbReference>
<keyword evidence="12" id="KW-1185">Reference proteome</keyword>
<feature type="region of interest" description="Disordered" evidence="9">
    <location>
        <begin position="730"/>
        <end position="803"/>
    </location>
</feature>
<dbReference type="SUPFAM" id="SSF46915">
    <property type="entry name" value="Polynucleotide phosphorylase/guanosine pentaphosphate synthase (PNPase/GPSI), domain 3"/>
    <property type="match status" value="1"/>
</dbReference>
<keyword evidence="2 8" id="KW-0963">Cytoplasm</keyword>
<dbReference type="SUPFAM" id="SSF54211">
    <property type="entry name" value="Ribosomal protein S5 domain 2-like"/>
    <property type="match status" value="2"/>
</dbReference>
<feature type="compositionally biased region" description="Low complexity" evidence="9">
    <location>
        <begin position="734"/>
        <end position="760"/>
    </location>
</feature>
<dbReference type="Proteomes" id="UP000320244">
    <property type="component" value="Unassembled WGS sequence"/>
</dbReference>
<evidence type="ECO:0000259" key="10">
    <source>
        <dbReference type="PROSITE" id="PS50126"/>
    </source>
</evidence>
<dbReference type="CDD" id="cd04472">
    <property type="entry name" value="S1_PNPase"/>
    <property type="match status" value="1"/>
</dbReference>
<evidence type="ECO:0000256" key="4">
    <source>
        <dbReference type="ARBA" id="ARBA00022695"/>
    </source>
</evidence>
<evidence type="ECO:0000256" key="5">
    <source>
        <dbReference type="ARBA" id="ARBA00022723"/>
    </source>
</evidence>
<dbReference type="GO" id="GO:0003723">
    <property type="term" value="F:RNA binding"/>
    <property type="evidence" value="ECO:0007669"/>
    <property type="project" value="UniProtKB-UniRule"/>
</dbReference>
<dbReference type="Pfam" id="PF03726">
    <property type="entry name" value="PNPase"/>
    <property type="match status" value="1"/>
</dbReference>
<dbReference type="InterPro" id="IPR012340">
    <property type="entry name" value="NA-bd_OB-fold"/>
</dbReference>
<dbReference type="EC" id="2.7.7.8" evidence="8"/>
<reference evidence="11 12" key="2">
    <citation type="submission" date="2019-08" db="EMBL/GenBank/DDBJ databases">
        <title>Jejuicoccus antrihumi gen. nov., sp. nov., a new member of the family Dermacoccaceae isolated from a cave.</title>
        <authorList>
            <person name="Schumann P."/>
            <person name="Kim I.S."/>
        </authorList>
    </citation>
    <scope>NUCLEOTIDE SEQUENCE [LARGE SCALE GENOMIC DNA]</scope>
    <source>
        <strain evidence="11 12">C5-26</strain>
    </source>
</reference>
<evidence type="ECO:0000256" key="9">
    <source>
        <dbReference type="SAM" id="MobiDB-lite"/>
    </source>
</evidence>
<keyword evidence="7 8" id="KW-0694">RNA-binding</keyword>
<dbReference type="OrthoDB" id="9804305at2"/>
<dbReference type="FunFam" id="2.40.50.140:FF:000069">
    <property type="entry name" value="Polyribonucleotide nucleotidyltransferase"/>
    <property type="match status" value="1"/>
</dbReference>
<dbReference type="InterPro" id="IPR001247">
    <property type="entry name" value="ExoRNase_PH_dom1"/>
</dbReference>
<comment type="subcellular location">
    <subcellularLocation>
        <location evidence="8">Cytoplasm</location>
    </subcellularLocation>
</comment>
<evidence type="ECO:0000313" key="12">
    <source>
        <dbReference type="Proteomes" id="UP000320244"/>
    </source>
</evidence>
<dbReference type="AlphaFoldDB" id="A0A563E5Z5"/>
<dbReference type="SUPFAM" id="SSF54791">
    <property type="entry name" value="Eukaryotic type KH-domain (KH-domain type I)"/>
    <property type="match status" value="1"/>
</dbReference>
<comment type="caution">
    <text evidence="11">The sequence shown here is derived from an EMBL/GenBank/DDBJ whole genome shotgun (WGS) entry which is preliminary data.</text>
</comment>
<dbReference type="InterPro" id="IPR004087">
    <property type="entry name" value="KH_dom"/>
</dbReference>
<proteinExistence type="inferred from homology"/>
<name>A0A563E5Z5_9MICO</name>
<feature type="domain" description="S1 motif" evidence="10">
    <location>
        <begin position="655"/>
        <end position="727"/>
    </location>
</feature>
<feature type="compositionally biased region" description="Acidic residues" evidence="9">
    <location>
        <begin position="761"/>
        <end position="771"/>
    </location>
</feature>
<dbReference type="Gene3D" id="3.30.1370.10">
    <property type="entry name" value="K Homology domain, type 1"/>
    <property type="match status" value="1"/>
</dbReference>
<dbReference type="SUPFAM" id="SSF55666">
    <property type="entry name" value="Ribonuclease PH domain 2-like"/>
    <property type="match status" value="2"/>
</dbReference>
<protein>
    <recommendedName>
        <fullName evidence="8">Polyribonucleotide nucleotidyltransferase</fullName>
        <ecNumber evidence="8">2.7.7.8</ecNumber>
    </recommendedName>
    <alternativeName>
        <fullName evidence="8">Polynucleotide phosphorylase</fullName>
        <shortName evidence="8">PNPase</shortName>
    </alternativeName>
</protein>
<comment type="catalytic activity">
    <reaction evidence="8">
        <text>RNA(n+1) + phosphate = RNA(n) + a ribonucleoside 5'-diphosphate</text>
        <dbReference type="Rhea" id="RHEA:22096"/>
        <dbReference type="Rhea" id="RHEA-COMP:14527"/>
        <dbReference type="Rhea" id="RHEA-COMP:17342"/>
        <dbReference type="ChEBI" id="CHEBI:43474"/>
        <dbReference type="ChEBI" id="CHEBI:57930"/>
        <dbReference type="ChEBI" id="CHEBI:140395"/>
        <dbReference type="EC" id="2.7.7.8"/>
    </reaction>
</comment>
<dbReference type="Gene3D" id="3.30.230.70">
    <property type="entry name" value="GHMP Kinase, N-terminal domain"/>
    <property type="match status" value="2"/>
</dbReference>
<evidence type="ECO:0000256" key="7">
    <source>
        <dbReference type="ARBA" id="ARBA00022884"/>
    </source>
</evidence>
<keyword evidence="3 8" id="KW-0808">Transferase</keyword>
<dbReference type="InterPro" id="IPR036612">
    <property type="entry name" value="KH_dom_type_1_sf"/>
</dbReference>
<dbReference type="InterPro" id="IPR004088">
    <property type="entry name" value="KH_dom_type_1"/>
</dbReference>
<dbReference type="SMART" id="SM00316">
    <property type="entry name" value="S1"/>
    <property type="match status" value="1"/>
</dbReference>
<dbReference type="PROSITE" id="PS50084">
    <property type="entry name" value="KH_TYPE_1"/>
    <property type="match status" value="1"/>
</dbReference>
<dbReference type="CDD" id="cd02393">
    <property type="entry name" value="KH-I_PNPase"/>
    <property type="match status" value="1"/>
</dbReference>
<dbReference type="InterPro" id="IPR027408">
    <property type="entry name" value="PNPase/RNase_PH_dom_sf"/>
</dbReference>
<evidence type="ECO:0000256" key="2">
    <source>
        <dbReference type="ARBA" id="ARBA00022490"/>
    </source>
</evidence>
<organism evidence="11 12">
    <name type="scientific">Leekyejoonella antrihumi</name>
    <dbReference type="NCBI Taxonomy" id="1660198"/>
    <lineage>
        <taxon>Bacteria</taxon>
        <taxon>Bacillati</taxon>
        <taxon>Actinomycetota</taxon>
        <taxon>Actinomycetes</taxon>
        <taxon>Micrococcales</taxon>
        <taxon>Dermacoccaceae</taxon>
        <taxon>Leekyejoonella</taxon>
    </lineage>
</organism>
<gene>
    <name evidence="8" type="primary">pnp</name>
    <name evidence="11" type="ORF">FGL98_05380</name>
</gene>
<dbReference type="FunFam" id="3.30.230.70:FF:000001">
    <property type="entry name" value="Polyribonucleotide nucleotidyltransferase"/>
    <property type="match status" value="1"/>
</dbReference>
<dbReference type="PIRSF" id="PIRSF005499">
    <property type="entry name" value="PNPase"/>
    <property type="match status" value="1"/>
</dbReference>
<dbReference type="Pfam" id="PF00013">
    <property type="entry name" value="KH_1"/>
    <property type="match status" value="1"/>
</dbReference>
<dbReference type="CDD" id="cd11364">
    <property type="entry name" value="RNase_PH_PNPase_2"/>
    <property type="match status" value="1"/>
</dbReference>
<dbReference type="InterPro" id="IPR036456">
    <property type="entry name" value="PNPase_PH_RNA-bd_sf"/>
</dbReference>
<dbReference type="NCBIfam" id="NF008805">
    <property type="entry name" value="PRK11824.1"/>
    <property type="match status" value="1"/>
</dbReference>
<evidence type="ECO:0000256" key="3">
    <source>
        <dbReference type="ARBA" id="ARBA00022679"/>
    </source>
</evidence>
<dbReference type="PANTHER" id="PTHR11252">
    <property type="entry name" value="POLYRIBONUCLEOTIDE NUCLEOTIDYLTRANSFERASE"/>
    <property type="match status" value="1"/>
</dbReference>
<comment type="function">
    <text evidence="8">Involved in mRNA degradation. Catalyzes the phosphorolysis of single-stranded polyribonucleotides processively in the 3'- to 5'-direction.</text>
</comment>
<dbReference type="RefSeq" id="WP_146315709.1">
    <property type="nucleotide sequence ID" value="NZ_VCQV01000005.1"/>
</dbReference>
<comment type="cofactor">
    <cofactor evidence="8">
        <name>Mg(2+)</name>
        <dbReference type="ChEBI" id="CHEBI:18420"/>
    </cofactor>
</comment>
<evidence type="ECO:0000256" key="6">
    <source>
        <dbReference type="ARBA" id="ARBA00022842"/>
    </source>
</evidence>
<feature type="binding site" evidence="8">
    <location>
        <position position="518"/>
    </location>
    <ligand>
        <name>Mg(2+)</name>
        <dbReference type="ChEBI" id="CHEBI:18420"/>
    </ligand>
</feature>
<comment type="similarity">
    <text evidence="1 8">Belongs to the polyribonucleotide nucleotidyltransferase family.</text>
</comment>
<keyword evidence="6 8" id="KW-0460">Magnesium</keyword>
<evidence type="ECO:0000256" key="8">
    <source>
        <dbReference type="HAMAP-Rule" id="MF_01595"/>
    </source>
</evidence>
<dbReference type="GO" id="GO:0004654">
    <property type="term" value="F:polyribonucleotide nucleotidyltransferase activity"/>
    <property type="evidence" value="ECO:0007669"/>
    <property type="project" value="UniProtKB-UniRule"/>
</dbReference>
<accession>A0A563E5Z5</accession>
<dbReference type="HAMAP" id="MF_01595">
    <property type="entry name" value="PNPase"/>
    <property type="match status" value="1"/>
</dbReference>
<reference evidence="11 12" key="1">
    <citation type="submission" date="2019-05" db="EMBL/GenBank/DDBJ databases">
        <authorList>
            <person name="Lee S.D."/>
        </authorList>
    </citation>
    <scope>NUCLEOTIDE SEQUENCE [LARGE SCALE GENOMIC DNA]</scope>
    <source>
        <strain evidence="11 12">C5-26</strain>
    </source>
</reference>
<dbReference type="NCBIfam" id="TIGR03591">
    <property type="entry name" value="polynuc_phos"/>
    <property type="match status" value="1"/>
</dbReference>
<dbReference type="Pfam" id="PF01138">
    <property type="entry name" value="RNase_PH"/>
    <property type="match status" value="2"/>
</dbReference>
<dbReference type="GO" id="GO:0006396">
    <property type="term" value="P:RNA processing"/>
    <property type="evidence" value="ECO:0007669"/>
    <property type="project" value="InterPro"/>
</dbReference>
<feature type="binding site" evidence="8">
    <location>
        <position position="524"/>
    </location>
    <ligand>
        <name>Mg(2+)</name>
        <dbReference type="ChEBI" id="CHEBI:18420"/>
    </ligand>
</feature>
<dbReference type="EMBL" id="VCQV01000005">
    <property type="protein sequence ID" value="TWP37642.1"/>
    <property type="molecule type" value="Genomic_DNA"/>
</dbReference>
<dbReference type="GO" id="GO:0000287">
    <property type="term" value="F:magnesium ion binding"/>
    <property type="evidence" value="ECO:0007669"/>
    <property type="project" value="UniProtKB-UniRule"/>
</dbReference>
<keyword evidence="4 8" id="KW-0548">Nucleotidyltransferase</keyword>
<dbReference type="InterPro" id="IPR036345">
    <property type="entry name" value="ExoRNase_PH_dom2_sf"/>
</dbReference>
<dbReference type="InterPro" id="IPR020568">
    <property type="entry name" value="Ribosomal_Su5_D2-typ_SF"/>
</dbReference>
<dbReference type="InterPro" id="IPR014069">
    <property type="entry name" value="GPSI/PNP"/>
</dbReference>
<feature type="compositionally biased region" description="Basic and acidic residues" evidence="9">
    <location>
        <begin position="788"/>
        <end position="803"/>
    </location>
</feature>
<dbReference type="InterPro" id="IPR015848">
    <property type="entry name" value="PNPase_PH_RNA-bd_bac/org-type"/>
</dbReference>
<dbReference type="FunFam" id="3.30.1370.10:FF:000001">
    <property type="entry name" value="Polyribonucleotide nucleotidyltransferase"/>
    <property type="match status" value="1"/>
</dbReference>
<dbReference type="GO" id="GO:0006402">
    <property type="term" value="P:mRNA catabolic process"/>
    <property type="evidence" value="ECO:0007669"/>
    <property type="project" value="UniProtKB-UniRule"/>
</dbReference>
<sequence>MEGPEITFAEAVIDNGSFGTRTVRFETGRLAKQAGGAVLAYLDDETALLSTTASGKHPKEQFDFFPLTVDVEERMYAAGKIPGSFFRREGRPSTDAILTCRLIDRPLRPAFVKGLRNEVQVVITVLSLNPEHQYDVVAINAASASTQISGLPFSGPIGATRLSLIDGQWVAFPNFSDAERSTFDMVVAGRIMDDDVAIMMVEAESTVATWDLVKNQGKAAPTEESVAEGLEAAKKFIRVLCEAQSELASKAARPVQDFPLFLDYQDDVFEAVEKDTTEQQRAALTIAGKQDREEKLDELKSALKEELAGEGKRFEGREKEVSAAFKAVQKKLVRERILTEKVRIDGRGLADIRALSAEVEVLPRVHGSAIFERGETQIMGVTTLNMLRMEQMLDTLSPEKRKRYMHNYNFPPYSTGETGRVGSPKRREIGHGALAERALMPVLPTREEFPYAIRQVSEALSSNGSTSMGSVCASTLALLNAGVPLRAPVAGIAMGLVSAQVDGKTQYAAMTDILGAEDAFGDMDFKVAGTREFVTAIQLDTKLAGIPADVLAGALTQAREARLHILDVMNEAIDGPDEMSPFAPRVISVKVPVDKIGEVIGPKGKMINQIQEDTGADISIEDDGTVYIGAVDGPSAEAARAAVNAIANPQMPEIGERFLGTVVKTVTFGAFVSLLPGKDGLLHISEVRKLVGGKRIDNVEDVLKVGQKVQVELKEIDPRGKLSLGVVEEKDAAGDAPADAAPDESAPVESAPAADAAPEANDSESADDDATAEGGERRPRGRRRRGRGRGDAGDKAPEAEATD</sequence>
<dbReference type="GO" id="GO:0000175">
    <property type="term" value="F:3'-5'-RNA exonuclease activity"/>
    <property type="evidence" value="ECO:0007669"/>
    <property type="project" value="TreeGrafter"/>
</dbReference>
<dbReference type="Pfam" id="PF00575">
    <property type="entry name" value="S1"/>
    <property type="match status" value="1"/>
</dbReference>
<dbReference type="SMART" id="SM00322">
    <property type="entry name" value="KH"/>
    <property type="match status" value="1"/>
</dbReference>
<evidence type="ECO:0000313" key="11">
    <source>
        <dbReference type="EMBL" id="TWP37642.1"/>
    </source>
</evidence>
<dbReference type="FunFam" id="3.30.230.70:FF:000002">
    <property type="entry name" value="Polyribonucleotide nucleotidyltransferase"/>
    <property type="match status" value="1"/>
</dbReference>
<dbReference type="Gene3D" id="2.40.50.140">
    <property type="entry name" value="Nucleic acid-binding proteins"/>
    <property type="match status" value="1"/>
</dbReference>
<keyword evidence="5 8" id="KW-0479">Metal-binding</keyword>
<dbReference type="PROSITE" id="PS50126">
    <property type="entry name" value="S1"/>
    <property type="match status" value="1"/>
</dbReference>
<dbReference type="NCBIfam" id="TIGR02696">
    <property type="entry name" value="pppGpp_PNP"/>
    <property type="match status" value="1"/>
</dbReference>
<dbReference type="InterPro" id="IPR012162">
    <property type="entry name" value="PNPase"/>
</dbReference>
<dbReference type="GO" id="GO:0005829">
    <property type="term" value="C:cytosol"/>
    <property type="evidence" value="ECO:0007669"/>
    <property type="project" value="TreeGrafter"/>
</dbReference>
<evidence type="ECO:0000256" key="1">
    <source>
        <dbReference type="ARBA" id="ARBA00007404"/>
    </source>
</evidence>
<dbReference type="PANTHER" id="PTHR11252:SF0">
    <property type="entry name" value="POLYRIBONUCLEOTIDE NUCLEOTIDYLTRANSFERASE 1, MITOCHONDRIAL"/>
    <property type="match status" value="1"/>
</dbReference>